<dbReference type="GO" id="GO:0003723">
    <property type="term" value="F:RNA binding"/>
    <property type="evidence" value="ECO:0007669"/>
    <property type="project" value="InterPro"/>
</dbReference>
<gene>
    <name evidence="2" type="ORF">SVIM_LOCUS322500</name>
</gene>
<proteinExistence type="predicted"/>
<dbReference type="Pfam" id="PF01535">
    <property type="entry name" value="PPR"/>
    <property type="match status" value="2"/>
</dbReference>
<evidence type="ECO:0000313" key="2">
    <source>
        <dbReference type="EMBL" id="VFU48995.1"/>
    </source>
</evidence>
<keyword evidence="1" id="KW-0677">Repeat</keyword>
<sequence>MITLLRSKTQQFPIPNQCKANSYKCGSLLQSCIQKGYDTTRKSLHCEITKKGNCLDLLANNVLLNLYADAANLFGEMPDKYTASFVTLTQGYSQRFRFYNAIGLFWTFHGDACAFLGASLIDCYSVCGNAECARQVSDATECKDMVSWTGMMRIVGFKPNDFTFASAKTSYVEELIFGSELIDFYIKSGDVGDALRVFEEMPKVDFIITWYAQSEQSEEIIELLCKMRQGLELPHQFTLASLLQTFVSLVKSISHVVKTQMYLYPNSLMDMNAKYGRMENSMQQLVEFPNCTDLSWNREIVGYVQA</sequence>
<evidence type="ECO:0008006" key="3">
    <source>
        <dbReference type="Google" id="ProtNLM"/>
    </source>
</evidence>
<dbReference type="PANTHER" id="PTHR47926">
    <property type="entry name" value="PENTATRICOPEPTIDE REPEAT-CONTAINING PROTEIN"/>
    <property type="match status" value="1"/>
</dbReference>
<organism evidence="2">
    <name type="scientific">Salix viminalis</name>
    <name type="common">Common osier</name>
    <name type="synonym">Basket willow</name>
    <dbReference type="NCBI Taxonomy" id="40686"/>
    <lineage>
        <taxon>Eukaryota</taxon>
        <taxon>Viridiplantae</taxon>
        <taxon>Streptophyta</taxon>
        <taxon>Embryophyta</taxon>
        <taxon>Tracheophyta</taxon>
        <taxon>Spermatophyta</taxon>
        <taxon>Magnoliopsida</taxon>
        <taxon>eudicotyledons</taxon>
        <taxon>Gunneridae</taxon>
        <taxon>Pentapetalae</taxon>
        <taxon>rosids</taxon>
        <taxon>fabids</taxon>
        <taxon>Malpighiales</taxon>
        <taxon>Salicaceae</taxon>
        <taxon>Saliceae</taxon>
        <taxon>Salix</taxon>
    </lineage>
</organism>
<dbReference type="GO" id="GO:0009451">
    <property type="term" value="P:RNA modification"/>
    <property type="evidence" value="ECO:0007669"/>
    <property type="project" value="InterPro"/>
</dbReference>
<name>A0A6N2M4G9_SALVM</name>
<reference evidence="2" key="1">
    <citation type="submission" date="2019-03" db="EMBL/GenBank/DDBJ databases">
        <authorList>
            <person name="Mank J."/>
            <person name="Almeida P."/>
        </authorList>
    </citation>
    <scope>NUCLEOTIDE SEQUENCE</scope>
    <source>
        <strain evidence="2">78183</strain>
    </source>
</reference>
<dbReference type="NCBIfam" id="TIGR00756">
    <property type="entry name" value="PPR"/>
    <property type="match status" value="1"/>
</dbReference>
<accession>A0A6N2M4G9</accession>
<dbReference type="EMBL" id="CAADRP010001707">
    <property type="protein sequence ID" value="VFU48995.1"/>
    <property type="molecule type" value="Genomic_DNA"/>
</dbReference>
<dbReference type="Gene3D" id="1.25.40.10">
    <property type="entry name" value="Tetratricopeptide repeat domain"/>
    <property type="match status" value="1"/>
</dbReference>
<protein>
    <recommendedName>
        <fullName evidence="3">Pentatricopeptide repeat-containing protein</fullName>
    </recommendedName>
</protein>
<evidence type="ECO:0000256" key="1">
    <source>
        <dbReference type="ARBA" id="ARBA00022737"/>
    </source>
</evidence>
<dbReference type="InterPro" id="IPR002885">
    <property type="entry name" value="PPR_rpt"/>
</dbReference>
<dbReference type="AlphaFoldDB" id="A0A6N2M4G9"/>
<dbReference type="InterPro" id="IPR046960">
    <property type="entry name" value="PPR_At4g14850-like_plant"/>
</dbReference>
<dbReference type="InterPro" id="IPR011990">
    <property type="entry name" value="TPR-like_helical_dom_sf"/>
</dbReference>